<evidence type="ECO:0000313" key="2">
    <source>
        <dbReference type="EMBL" id="GHD37125.1"/>
    </source>
</evidence>
<dbReference type="Pfam" id="PF06439">
    <property type="entry name" value="3keto-disac_hyd"/>
    <property type="match status" value="1"/>
</dbReference>
<gene>
    <name evidence="2" type="ORF">GCM10007053_26330</name>
</gene>
<dbReference type="GO" id="GO:0016787">
    <property type="term" value="F:hydrolase activity"/>
    <property type="evidence" value="ECO:0007669"/>
    <property type="project" value="InterPro"/>
</dbReference>
<dbReference type="InterPro" id="IPR010496">
    <property type="entry name" value="AL/BT2_dom"/>
</dbReference>
<evidence type="ECO:0000313" key="3">
    <source>
        <dbReference type="Proteomes" id="UP000644693"/>
    </source>
</evidence>
<dbReference type="EMBL" id="BMYM01000002">
    <property type="protein sequence ID" value="GHD37125.1"/>
    <property type="molecule type" value="Genomic_DNA"/>
</dbReference>
<name>A0A918XL92_9GAMM</name>
<dbReference type="Gene3D" id="2.60.120.560">
    <property type="entry name" value="Exo-inulinase, domain 1"/>
    <property type="match status" value="1"/>
</dbReference>
<sequence length="288" mass="32019">MRLILKCLAVLILILVIAAAVFYEVYLKVGQYSYTGTPPSPPSAEVAPDADWQSLFDGDSLTGWQAKIVGRPAGDNYRNTFRAANGVLSVNYDEYDEWQGEFGHLFYETPFSHYILQLEYRFVGEQIAEGSAMAWAWRNSGIMLHSQSADTMALNQDFPVSLEAQLLGAHEGEHRPTANLCTPGTHVYIHGQLHTQHCMNSQSASFPGDQWVSLEIEVKGSERIRHFINGELAIEYTQPQLDTWGGDGKALADQGAAVSLTQGYVALQSESHPVEFRNIRLLPLTKEN</sequence>
<reference evidence="2" key="1">
    <citation type="journal article" date="2014" name="Int. J. Syst. Evol. Microbiol.">
        <title>Complete genome sequence of Corynebacterium casei LMG S-19264T (=DSM 44701T), isolated from a smear-ripened cheese.</title>
        <authorList>
            <consortium name="US DOE Joint Genome Institute (JGI-PGF)"/>
            <person name="Walter F."/>
            <person name="Albersmeier A."/>
            <person name="Kalinowski J."/>
            <person name="Ruckert C."/>
        </authorList>
    </citation>
    <scope>NUCLEOTIDE SEQUENCE</scope>
    <source>
        <strain evidence="2">KCTC 23430</strain>
    </source>
</reference>
<accession>A0A918XL92</accession>
<organism evidence="2 3">
    <name type="scientific">Parahalioglobus pacificus</name>
    <dbReference type="NCBI Taxonomy" id="930806"/>
    <lineage>
        <taxon>Bacteria</taxon>
        <taxon>Pseudomonadati</taxon>
        <taxon>Pseudomonadota</taxon>
        <taxon>Gammaproteobacteria</taxon>
        <taxon>Cellvibrionales</taxon>
        <taxon>Halieaceae</taxon>
        <taxon>Parahalioglobus</taxon>
    </lineage>
</organism>
<dbReference type="RefSeq" id="WP_189478235.1">
    <property type="nucleotide sequence ID" value="NZ_BMYM01000002.1"/>
</dbReference>
<feature type="domain" description="3-keto-alpha-glucoside-1,2-lyase/3-keto-2-hydroxy-glucal hydratase" evidence="1">
    <location>
        <begin position="51"/>
        <end position="281"/>
    </location>
</feature>
<evidence type="ECO:0000259" key="1">
    <source>
        <dbReference type="Pfam" id="PF06439"/>
    </source>
</evidence>
<proteinExistence type="predicted"/>
<dbReference type="AlphaFoldDB" id="A0A918XL92"/>
<dbReference type="Proteomes" id="UP000644693">
    <property type="component" value="Unassembled WGS sequence"/>
</dbReference>
<protein>
    <recommendedName>
        <fullName evidence="1">3-keto-alpha-glucoside-1,2-lyase/3-keto-2-hydroxy-glucal hydratase domain-containing protein</fullName>
    </recommendedName>
</protein>
<reference evidence="2" key="2">
    <citation type="submission" date="2020-09" db="EMBL/GenBank/DDBJ databases">
        <authorList>
            <person name="Sun Q."/>
            <person name="Kim S."/>
        </authorList>
    </citation>
    <scope>NUCLEOTIDE SEQUENCE</scope>
    <source>
        <strain evidence="2">KCTC 23430</strain>
    </source>
</reference>
<comment type="caution">
    <text evidence="2">The sequence shown here is derived from an EMBL/GenBank/DDBJ whole genome shotgun (WGS) entry which is preliminary data.</text>
</comment>
<keyword evidence="3" id="KW-1185">Reference proteome</keyword>